<dbReference type="KEGG" id="smo:SELMODRAFT_409970"/>
<gene>
    <name evidence="2" type="ORF">SELMODRAFT_409970</name>
</gene>
<accession>D8RD20</accession>
<evidence type="ECO:0000256" key="1">
    <source>
        <dbReference type="SAM" id="MobiDB-lite"/>
    </source>
</evidence>
<dbReference type="EMBL" id="GL377576">
    <property type="protein sequence ID" value="EFJ29940.1"/>
    <property type="molecule type" value="Genomic_DNA"/>
</dbReference>
<dbReference type="AlphaFoldDB" id="D8RD20"/>
<organism evidence="3">
    <name type="scientific">Selaginella moellendorffii</name>
    <name type="common">Spikemoss</name>
    <dbReference type="NCBI Taxonomy" id="88036"/>
    <lineage>
        <taxon>Eukaryota</taxon>
        <taxon>Viridiplantae</taxon>
        <taxon>Streptophyta</taxon>
        <taxon>Embryophyta</taxon>
        <taxon>Tracheophyta</taxon>
        <taxon>Lycopodiopsida</taxon>
        <taxon>Selaginellales</taxon>
        <taxon>Selaginellaceae</taxon>
        <taxon>Selaginella</taxon>
    </lineage>
</organism>
<evidence type="ECO:0000313" key="3">
    <source>
        <dbReference type="Proteomes" id="UP000001514"/>
    </source>
</evidence>
<dbReference type="Proteomes" id="UP000001514">
    <property type="component" value="Unassembled WGS sequence"/>
</dbReference>
<dbReference type="HOGENOM" id="CLU_1716379_0_0_1"/>
<reference evidence="2 3" key="1">
    <citation type="journal article" date="2011" name="Science">
        <title>The Selaginella genome identifies genetic changes associated with the evolution of vascular plants.</title>
        <authorList>
            <person name="Banks J.A."/>
            <person name="Nishiyama T."/>
            <person name="Hasebe M."/>
            <person name="Bowman J.L."/>
            <person name="Gribskov M."/>
            <person name="dePamphilis C."/>
            <person name="Albert V.A."/>
            <person name="Aono N."/>
            <person name="Aoyama T."/>
            <person name="Ambrose B.A."/>
            <person name="Ashton N.W."/>
            <person name="Axtell M.J."/>
            <person name="Barker E."/>
            <person name="Barker M.S."/>
            <person name="Bennetzen J.L."/>
            <person name="Bonawitz N.D."/>
            <person name="Chapple C."/>
            <person name="Cheng C."/>
            <person name="Correa L.G."/>
            <person name="Dacre M."/>
            <person name="DeBarry J."/>
            <person name="Dreyer I."/>
            <person name="Elias M."/>
            <person name="Engstrom E.M."/>
            <person name="Estelle M."/>
            <person name="Feng L."/>
            <person name="Finet C."/>
            <person name="Floyd S.K."/>
            <person name="Frommer W.B."/>
            <person name="Fujita T."/>
            <person name="Gramzow L."/>
            <person name="Gutensohn M."/>
            <person name="Harholt J."/>
            <person name="Hattori M."/>
            <person name="Heyl A."/>
            <person name="Hirai T."/>
            <person name="Hiwatashi Y."/>
            <person name="Ishikawa M."/>
            <person name="Iwata M."/>
            <person name="Karol K.G."/>
            <person name="Koehler B."/>
            <person name="Kolukisaoglu U."/>
            <person name="Kubo M."/>
            <person name="Kurata T."/>
            <person name="Lalonde S."/>
            <person name="Li K."/>
            <person name="Li Y."/>
            <person name="Litt A."/>
            <person name="Lyons E."/>
            <person name="Manning G."/>
            <person name="Maruyama T."/>
            <person name="Michael T.P."/>
            <person name="Mikami K."/>
            <person name="Miyazaki S."/>
            <person name="Morinaga S."/>
            <person name="Murata T."/>
            <person name="Mueller-Roeber B."/>
            <person name="Nelson D.R."/>
            <person name="Obara M."/>
            <person name="Oguri Y."/>
            <person name="Olmstead R.G."/>
            <person name="Onodera N."/>
            <person name="Petersen B.L."/>
            <person name="Pils B."/>
            <person name="Prigge M."/>
            <person name="Rensing S.A."/>
            <person name="Riano-Pachon D.M."/>
            <person name="Roberts A.W."/>
            <person name="Sato Y."/>
            <person name="Scheller H.V."/>
            <person name="Schulz B."/>
            <person name="Schulz C."/>
            <person name="Shakirov E.V."/>
            <person name="Shibagaki N."/>
            <person name="Shinohara N."/>
            <person name="Shippen D.E."/>
            <person name="Soerensen I."/>
            <person name="Sotooka R."/>
            <person name="Sugimoto N."/>
            <person name="Sugita M."/>
            <person name="Sumikawa N."/>
            <person name="Tanurdzic M."/>
            <person name="Theissen G."/>
            <person name="Ulvskov P."/>
            <person name="Wakazuki S."/>
            <person name="Weng J.K."/>
            <person name="Willats W.W."/>
            <person name="Wipf D."/>
            <person name="Wolf P.G."/>
            <person name="Yang L."/>
            <person name="Zimmer A.D."/>
            <person name="Zhu Q."/>
            <person name="Mitros T."/>
            <person name="Hellsten U."/>
            <person name="Loque D."/>
            <person name="Otillar R."/>
            <person name="Salamov A."/>
            <person name="Schmutz J."/>
            <person name="Shapiro H."/>
            <person name="Lindquist E."/>
            <person name="Lucas S."/>
            <person name="Rokhsar D."/>
            <person name="Grigoriev I.V."/>
        </authorList>
    </citation>
    <scope>NUCLEOTIDE SEQUENCE [LARGE SCALE GENOMIC DNA]</scope>
</reference>
<name>D8RD20_SELML</name>
<proteinExistence type="predicted"/>
<protein>
    <submittedName>
        <fullName evidence="2">Uncharacterized protein</fullName>
    </submittedName>
</protein>
<evidence type="ECO:0000313" key="2">
    <source>
        <dbReference type="EMBL" id="EFJ29940.1"/>
    </source>
</evidence>
<feature type="compositionally biased region" description="Basic and acidic residues" evidence="1">
    <location>
        <begin position="53"/>
        <end position="62"/>
    </location>
</feature>
<feature type="compositionally biased region" description="Polar residues" evidence="1">
    <location>
        <begin position="72"/>
        <end position="85"/>
    </location>
</feature>
<feature type="region of interest" description="Disordered" evidence="1">
    <location>
        <begin position="53"/>
        <end position="94"/>
    </location>
</feature>
<keyword evidence="3" id="KW-1185">Reference proteome</keyword>
<dbReference type="Gramene" id="EFJ29940">
    <property type="protein sequence ID" value="EFJ29940"/>
    <property type="gene ID" value="SELMODRAFT_409970"/>
</dbReference>
<dbReference type="InParanoid" id="D8RD20"/>
<sequence length="153" mass="17743">MYKLEFHCPIAREQELCPWHLELWRQMPSSPFELDLHLKCHPEALLEGVEMPQDRDEIHIEQTEEEQVENPAENSPTPSHPTTVAHSPDPTAAACPTLTTQNVRRWMQGLGMNNTFGIDLAFFNLPNGLPPLQSDTTSFDWIIFLKWWMWHAI</sequence>